<dbReference type="Pfam" id="PF17291">
    <property type="entry name" value="M60-like_N"/>
    <property type="match status" value="1"/>
</dbReference>
<keyword evidence="3" id="KW-1185">Reference proteome</keyword>
<dbReference type="GeneID" id="94844915"/>
<dbReference type="InterPro" id="IPR051244">
    <property type="entry name" value="TCAF"/>
</dbReference>
<dbReference type="SMART" id="SM01276">
    <property type="entry name" value="M60-like"/>
    <property type="match status" value="1"/>
</dbReference>
<feature type="domain" description="Peptidase M60" evidence="1">
    <location>
        <begin position="380"/>
        <end position="688"/>
    </location>
</feature>
<sequence>MGCQHSGASGASPKVAAAKKSNEKKVIKEITRETFHPCQEMFADLKKIMAGVTRLPRPSVISLVACLSPSSLPLVITPINYEEGEPSNICMPSIGICKYNDGRIICLGNIEILLDCKPDNAEFLAFLENILTFAAGPRPISPLILFLGLEQTHSDQLIRNMSGLGFGFERSNEAVDLSKYAIIVTMSDCIFYDELFDFVDKGGGLMCCSRLEQGSKNFKMNKILTKCGIGFSFKIVELPPLKQAAMKTTIRSTELERATLPYLANGYKELLMDDLNPDPIELETAISYLRFNLQCFERGHNDLFMELFQISMKFLEDTNYKQPDGMFNSDAQKVVADLLCDIMDKMSIEEFDTDFCEPFPGHFMPEKLDEVDIKLTVQAVNWHSTGLWLPAGIISEITIEAEDISNLYLQVGSHTESLLGTKGPWKRWPSVVQFFYFENNSTRASTPFGGLIYLVNQKQCKPQRVYIHITNVCQALYFVDSNPSDFRYLQSASYPPWGEIQTAHTCFTLPSGVFPKIPSISAFASFFDSLIQEVIAFTSFKPKKRIRFVFDYGLPDTGSVCSYPLIISHEMISGIFEDISPSPELFAILMMVGIISLPEGSLDPNIEAAFGALAAAHTFAKKWPGITPTEFTYMHMSPLFRDLWTVYSQNDPKLITSALSRFHVNQASKTTPFDESIAFIINEMASIADKDFSALLDTATNRNASQQFPSYHIIEDEEEEEAPEN</sequence>
<gene>
    <name evidence="2" type="ORF">TRFO_35371</name>
</gene>
<name>A0A1J4JL01_9EUKA</name>
<proteinExistence type="predicted"/>
<dbReference type="VEuPathDB" id="TrichDB:TRFO_35371"/>
<dbReference type="OrthoDB" id="10260387at2759"/>
<dbReference type="PANTHER" id="PTHR15730:SF5">
    <property type="entry name" value="SI:CH211-210B2.2-RELATED"/>
    <property type="match status" value="1"/>
</dbReference>
<evidence type="ECO:0000313" key="3">
    <source>
        <dbReference type="Proteomes" id="UP000179807"/>
    </source>
</evidence>
<reference evidence="2" key="1">
    <citation type="submission" date="2016-10" db="EMBL/GenBank/DDBJ databases">
        <authorList>
            <person name="Benchimol M."/>
            <person name="Almeida L.G."/>
            <person name="Vasconcelos A.T."/>
            <person name="Perreira-Neves A."/>
            <person name="Rosa I.A."/>
            <person name="Tasca T."/>
            <person name="Bogo M.R."/>
            <person name="de Souza W."/>
        </authorList>
    </citation>
    <scope>NUCLEOTIDE SEQUENCE [LARGE SCALE GENOMIC DNA]</scope>
    <source>
        <strain evidence="2">K</strain>
    </source>
</reference>
<organism evidence="2 3">
    <name type="scientific">Tritrichomonas foetus</name>
    <dbReference type="NCBI Taxonomy" id="1144522"/>
    <lineage>
        <taxon>Eukaryota</taxon>
        <taxon>Metamonada</taxon>
        <taxon>Parabasalia</taxon>
        <taxon>Tritrichomonadida</taxon>
        <taxon>Tritrichomonadidae</taxon>
        <taxon>Tritrichomonas</taxon>
    </lineage>
</organism>
<accession>A0A1J4JL01</accession>
<protein>
    <recommendedName>
        <fullName evidence="1">Peptidase M60 domain-containing protein</fullName>
    </recommendedName>
</protein>
<dbReference type="PROSITE" id="PS51723">
    <property type="entry name" value="PEPTIDASE_M60"/>
    <property type="match status" value="1"/>
</dbReference>
<dbReference type="InterPro" id="IPR035423">
    <property type="entry name" value="M60-like_N"/>
</dbReference>
<dbReference type="AlphaFoldDB" id="A0A1J4JL01"/>
<evidence type="ECO:0000313" key="2">
    <source>
        <dbReference type="EMBL" id="OHS98251.1"/>
    </source>
</evidence>
<comment type="caution">
    <text evidence="2">The sequence shown here is derived from an EMBL/GenBank/DDBJ whole genome shotgun (WGS) entry which is preliminary data.</text>
</comment>
<dbReference type="Proteomes" id="UP000179807">
    <property type="component" value="Unassembled WGS sequence"/>
</dbReference>
<dbReference type="EMBL" id="MLAK01001067">
    <property type="protein sequence ID" value="OHS98251.1"/>
    <property type="molecule type" value="Genomic_DNA"/>
</dbReference>
<dbReference type="InterPro" id="IPR031161">
    <property type="entry name" value="Peptidase_M60_dom"/>
</dbReference>
<dbReference type="PANTHER" id="PTHR15730">
    <property type="entry name" value="EXPERIMENTAL AUTOIMMUNE PROSTATITIS ANTIGEN 2-RELATED"/>
    <property type="match status" value="1"/>
</dbReference>
<dbReference type="RefSeq" id="XP_068351388.1">
    <property type="nucleotide sequence ID" value="XM_068510211.1"/>
</dbReference>
<dbReference type="Gene3D" id="2.60.120.1250">
    <property type="entry name" value="Peptidase M60, enhancin-like domain 1"/>
    <property type="match status" value="1"/>
</dbReference>
<evidence type="ECO:0000259" key="1">
    <source>
        <dbReference type="PROSITE" id="PS51723"/>
    </source>
</evidence>